<dbReference type="Proteomes" id="UP000248329">
    <property type="component" value="Unassembled WGS sequence"/>
</dbReference>
<name>A0AC61L023_9EURY</name>
<organism evidence="1 2">
    <name type="scientific">Candidatus Methanogaster sp</name>
    <dbReference type="NCBI Taxonomy" id="3386292"/>
    <lineage>
        <taxon>Archaea</taxon>
        <taxon>Methanobacteriati</taxon>
        <taxon>Methanobacteriota</taxon>
        <taxon>Stenosarchaea group</taxon>
        <taxon>Methanomicrobia</taxon>
        <taxon>Methanosarcinales</taxon>
        <taxon>ANME-2 cluster</taxon>
        <taxon>Candidatus Methanogasteraceae</taxon>
        <taxon>Candidatus Methanogaster</taxon>
    </lineage>
</organism>
<comment type="caution">
    <text evidence="1">The sequence shown here is derived from an EMBL/GenBank/DDBJ whole genome shotgun (WGS) entry which is preliminary data.</text>
</comment>
<gene>
    <name evidence="1" type="ORF">C4B59_13405</name>
</gene>
<accession>A0AC61L023</accession>
<proteinExistence type="predicted"/>
<reference evidence="1" key="1">
    <citation type="submission" date="2018-01" db="EMBL/GenBank/DDBJ databases">
        <authorList>
            <person name="Krukenberg V."/>
        </authorList>
    </citation>
    <scope>NUCLEOTIDE SEQUENCE</scope>
    <source>
        <strain evidence="1">E20ANME2</strain>
    </source>
</reference>
<sequence length="90" mass="9978">MVDSGIVLEAYSLILASAITFFLFSIGRFYQLKIGRETHYNWFLVPVILFLSSAVLCILDYAGVVLAGLGAVLLIILTIMLYNIMMGVEK</sequence>
<evidence type="ECO:0000313" key="1">
    <source>
        <dbReference type="EMBL" id="PXF58358.1"/>
    </source>
</evidence>
<evidence type="ECO:0000313" key="2">
    <source>
        <dbReference type="Proteomes" id="UP000248329"/>
    </source>
</evidence>
<protein>
    <submittedName>
        <fullName evidence="1">Uncharacterized protein</fullName>
    </submittedName>
</protein>
<dbReference type="EMBL" id="PQXF01000037">
    <property type="protein sequence ID" value="PXF58358.1"/>
    <property type="molecule type" value="Genomic_DNA"/>
</dbReference>